<evidence type="ECO:0000256" key="3">
    <source>
        <dbReference type="ARBA" id="ARBA00022679"/>
    </source>
</evidence>
<dbReference type="RefSeq" id="WP_237472098.1">
    <property type="nucleotide sequence ID" value="NZ_JAKKWZ010000025.1"/>
</dbReference>
<dbReference type="EC" id="2.1.1.37" evidence="1"/>
<dbReference type="GO" id="GO:0044027">
    <property type="term" value="P:negative regulation of gene expression via chromosomal CpG island methylation"/>
    <property type="evidence" value="ECO:0007669"/>
    <property type="project" value="TreeGrafter"/>
</dbReference>
<evidence type="ECO:0000313" key="9">
    <source>
        <dbReference type="EMBL" id="MCG0340989.1"/>
    </source>
</evidence>
<reference evidence="9" key="1">
    <citation type="submission" date="2022-01" db="EMBL/GenBank/DDBJ databases">
        <authorList>
            <person name="Mingchao X."/>
        </authorList>
    </citation>
    <scope>NUCLEOTIDE SEQUENCE</scope>
    <source>
        <strain evidence="9">Bv4372</strain>
    </source>
</reference>
<dbReference type="InterPro" id="IPR029063">
    <property type="entry name" value="SAM-dependent_MTases_sf"/>
</dbReference>
<dbReference type="PROSITE" id="PS51679">
    <property type="entry name" value="SAM_MT_C5"/>
    <property type="match status" value="1"/>
</dbReference>
<accession>A0AAW5AXR0</accession>
<organism evidence="9 10">
    <name type="scientific">Phocaeicola vulgatus</name>
    <name type="common">Bacteroides vulgatus</name>
    <dbReference type="NCBI Taxonomy" id="821"/>
    <lineage>
        <taxon>Bacteria</taxon>
        <taxon>Pseudomonadati</taxon>
        <taxon>Bacteroidota</taxon>
        <taxon>Bacteroidia</taxon>
        <taxon>Bacteroidales</taxon>
        <taxon>Bacteroidaceae</taxon>
        <taxon>Phocaeicola</taxon>
    </lineage>
</organism>
<feature type="compositionally biased region" description="Basic and acidic residues" evidence="8">
    <location>
        <begin position="174"/>
        <end position="186"/>
    </location>
</feature>
<dbReference type="PANTHER" id="PTHR10629:SF52">
    <property type="entry name" value="DNA (CYTOSINE-5)-METHYLTRANSFERASE 1"/>
    <property type="match status" value="1"/>
</dbReference>
<comment type="caution">
    <text evidence="9">The sequence shown here is derived from an EMBL/GenBank/DDBJ whole genome shotgun (WGS) entry which is preliminary data.</text>
</comment>
<feature type="active site" evidence="7">
    <location>
        <position position="8"/>
    </location>
</feature>
<evidence type="ECO:0000256" key="1">
    <source>
        <dbReference type="ARBA" id="ARBA00011975"/>
    </source>
</evidence>
<keyword evidence="2 7" id="KW-0489">Methyltransferase</keyword>
<dbReference type="AlphaFoldDB" id="A0AAW5AXR0"/>
<dbReference type="GO" id="GO:0009307">
    <property type="term" value="P:DNA restriction-modification system"/>
    <property type="evidence" value="ECO:0007669"/>
    <property type="project" value="UniProtKB-KW"/>
</dbReference>
<evidence type="ECO:0000256" key="8">
    <source>
        <dbReference type="SAM" id="MobiDB-lite"/>
    </source>
</evidence>
<dbReference type="GO" id="GO:0032259">
    <property type="term" value="P:methylation"/>
    <property type="evidence" value="ECO:0007669"/>
    <property type="project" value="UniProtKB-KW"/>
</dbReference>
<comment type="catalytic activity">
    <reaction evidence="6">
        <text>a 2'-deoxycytidine in DNA + S-adenosyl-L-methionine = a 5-methyl-2'-deoxycytidine in DNA + S-adenosyl-L-homocysteine + H(+)</text>
        <dbReference type="Rhea" id="RHEA:13681"/>
        <dbReference type="Rhea" id="RHEA-COMP:11369"/>
        <dbReference type="Rhea" id="RHEA-COMP:11370"/>
        <dbReference type="ChEBI" id="CHEBI:15378"/>
        <dbReference type="ChEBI" id="CHEBI:57856"/>
        <dbReference type="ChEBI" id="CHEBI:59789"/>
        <dbReference type="ChEBI" id="CHEBI:85452"/>
        <dbReference type="ChEBI" id="CHEBI:85454"/>
        <dbReference type="EC" id="2.1.1.37"/>
    </reaction>
</comment>
<dbReference type="InterPro" id="IPR031303">
    <property type="entry name" value="C5_meth_CS"/>
</dbReference>
<keyword evidence="4 7" id="KW-0949">S-adenosyl-L-methionine</keyword>
<dbReference type="Pfam" id="PF00145">
    <property type="entry name" value="DNA_methylase"/>
    <property type="match status" value="2"/>
</dbReference>
<evidence type="ECO:0000256" key="2">
    <source>
        <dbReference type="ARBA" id="ARBA00022603"/>
    </source>
</evidence>
<dbReference type="PANTHER" id="PTHR10629">
    <property type="entry name" value="CYTOSINE-SPECIFIC METHYLTRANSFERASE"/>
    <property type="match status" value="1"/>
</dbReference>
<dbReference type="Gene3D" id="3.40.50.150">
    <property type="entry name" value="Vaccinia Virus protein VP39"/>
    <property type="match status" value="1"/>
</dbReference>
<dbReference type="Proteomes" id="UP001201179">
    <property type="component" value="Unassembled WGS sequence"/>
</dbReference>
<dbReference type="GO" id="GO:0003886">
    <property type="term" value="F:DNA (cytosine-5-)-methyltransferase activity"/>
    <property type="evidence" value="ECO:0007669"/>
    <property type="project" value="UniProtKB-EC"/>
</dbReference>
<gene>
    <name evidence="9" type="ORF">L4X52_13495</name>
</gene>
<evidence type="ECO:0000256" key="6">
    <source>
        <dbReference type="ARBA" id="ARBA00047422"/>
    </source>
</evidence>
<protein>
    <recommendedName>
        <fullName evidence="1">DNA (cytosine-5-)-methyltransferase</fullName>
        <ecNumber evidence="1">2.1.1.37</ecNumber>
    </recommendedName>
</protein>
<dbReference type="PROSITE" id="PS00095">
    <property type="entry name" value="C5_MTASE_2"/>
    <property type="match status" value="1"/>
</dbReference>
<feature type="region of interest" description="Disordered" evidence="8">
    <location>
        <begin position="128"/>
        <end position="209"/>
    </location>
</feature>
<dbReference type="InterPro" id="IPR050390">
    <property type="entry name" value="C5-Methyltransferase"/>
</dbReference>
<dbReference type="EMBL" id="JAKKWZ010000025">
    <property type="protein sequence ID" value="MCG0340989.1"/>
    <property type="molecule type" value="Genomic_DNA"/>
</dbReference>
<dbReference type="GO" id="GO:0003677">
    <property type="term" value="F:DNA binding"/>
    <property type="evidence" value="ECO:0007669"/>
    <property type="project" value="TreeGrafter"/>
</dbReference>
<evidence type="ECO:0000313" key="10">
    <source>
        <dbReference type="Proteomes" id="UP001201179"/>
    </source>
</evidence>
<evidence type="ECO:0000256" key="5">
    <source>
        <dbReference type="ARBA" id="ARBA00022747"/>
    </source>
</evidence>
<keyword evidence="5" id="KW-0680">Restriction system</keyword>
<dbReference type="SUPFAM" id="SSF53335">
    <property type="entry name" value="S-adenosyl-L-methionine-dependent methyltransferases"/>
    <property type="match status" value="1"/>
</dbReference>
<keyword evidence="3 7" id="KW-0808">Transferase</keyword>
<evidence type="ECO:0000256" key="4">
    <source>
        <dbReference type="ARBA" id="ARBA00022691"/>
    </source>
</evidence>
<sequence>MLTGGFPCQPFSVAGRRKGAEDSRYLWPHMLRAIHEIRPGWIVGENVGGILTMVQPGKAAHVGCQPSLFGEDQPVYRKREEYVVETICRDLEREGYTVQPLLIPACAVGAPHRRDRVWFVAHADGEGLQPEGTELSPEGASGNHPRDATAHPDSGGDTPLATGGTLETSGAHIHAREGGRGEEPQRPDGLPGLPRAAPNADGKGLEGRTDLGTLREEGEKTASGQPSRFLCPGWEEFPTQSPVCGRDDGVPRQLDGITFSSWRQQSVKGYGNAIVPQVIYEIFKAIESTYK</sequence>
<evidence type="ECO:0000256" key="7">
    <source>
        <dbReference type="PROSITE-ProRule" id="PRU01016"/>
    </source>
</evidence>
<proteinExistence type="inferred from homology"/>
<name>A0AAW5AXR0_PHOVU</name>
<comment type="similarity">
    <text evidence="7">Belongs to the class I-like SAM-binding methyltransferase superfamily. C5-methyltransferase family.</text>
</comment>
<dbReference type="InterPro" id="IPR001525">
    <property type="entry name" value="C5_MeTfrase"/>
</dbReference>